<evidence type="ECO:0000256" key="1">
    <source>
        <dbReference type="SAM" id="MobiDB-lite"/>
    </source>
</evidence>
<dbReference type="HOGENOM" id="CLU_2143298_0_0_5"/>
<dbReference type="Proteomes" id="UP000005307">
    <property type="component" value="Chromosome"/>
</dbReference>
<organism evidence="2 3">
    <name type="scientific">Octadecabacter antarcticus 307</name>
    <dbReference type="NCBI Taxonomy" id="391626"/>
    <lineage>
        <taxon>Bacteria</taxon>
        <taxon>Pseudomonadati</taxon>
        <taxon>Pseudomonadota</taxon>
        <taxon>Alphaproteobacteria</taxon>
        <taxon>Rhodobacterales</taxon>
        <taxon>Roseobacteraceae</taxon>
        <taxon>Octadecabacter</taxon>
    </lineage>
</organism>
<protein>
    <submittedName>
        <fullName evidence="2">Uncharacterized protein</fullName>
    </submittedName>
</protein>
<sequence>MGFRRSCVWPLSVGKLGSLQRSGPPTGRATTPRTDRQVDADSMSCCGYGFLIHVQMVRRHTLTIYRLCDVWSFLNQFKLDHAQVCDGDRMGAAWPMPAPVSGETQLIVPCNF</sequence>
<feature type="compositionally biased region" description="Low complexity" evidence="1">
    <location>
        <begin position="21"/>
        <end position="32"/>
    </location>
</feature>
<gene>
    <name evidence="2" type="ORF">OAN307_c22530</name>
</gene>
<proteinExistence type="predicted"/>
<name>M9R6M1_9RHOB</name>
<accession>M9R6M1</accession>
<keyword evidence="3" id="KW-1185">Reference proteome</keyword>
<evidence type="ECO:0000313" key="3">
    <source>
        <dbReference type="Proteomes" id="UP000005307"/>
    </source>
</evidence>
<dbReference type="EMBL" id="CP003740">
    <property type="protein sequence ID" value="AGI67877.1"/>
    <property type="molecule type" value="Genomic_DNA"/>
</dbReference>
<reference evidence="2 3" key="1">
    <citation type="journal article" date="2013" name="PLoS ONE">
        <title>Poles Apart: Arctic and Antarctic Octadecabacter strains Share High Genome Plasticity and a New Type of Xanthorhodopsin.</title>
        <authorList>
            <person name="Vollmers J."/>
            <person name="Voget S."/>
            <person name="Dietrich S."/>
            <person name="Gollnow K."/>
            <person name="Smits M."/>
            <person name="Meyer K."/>
            <person name="Brinkhoff T."/>
            <person name="Simon M."/>
            <person name="Daniel R."/>
        </authorList>
    </citation>
    <scope>NUCLEOTIDE SEQUENCE [LARGE SCALE GENOMIC DNA]</scope>
    <source>
        <strain evidence="2 3">307</strain>
    </source>
</reference>
<evidence type="ECO:0000313" key="2">
    <source>
        <dbReference type="EMBL" id="AGI67877.1"/>
    </source>
</evidence>
<dbReference type="AlphaFoldDB" id="M9R6M1"/>
<feature type="region of interest" description="Disordered" evidence="1">
    <location>
        <begin position="17"/>
        <end position="36"/>
    </location>
</feature>
<dbReference type="KEGG" id="oat:OAN307_c22530"/>